<evidence type="ECO:0000313" key="3">
    <source>
        <dbReference type="EMBL" id="CAL4778833.1"/>
    </source>
</evidence>
<dbReference type="InterPro" id="IPR004963">
    <property type="entry name" value="PAE/NOTUM"/>
</dbReference>
<dbReference type="Pfam" id="PF03283">
    <property type="entry name" value="PAE"/>
    <property type="match status" value="1"/>
</dbReference>
<dbReference type="EMBL" id="CAMXCT030001602">
    <property type="protein sequence ID" value="CAL4778833.1"/>
    <property type="molecule type" value="Genomic_DNA"/>
</dbReference>
<gene>
    <name evidence="1" type="ORF">C1SCF055_LOCUS18420</name>
</gene>
<dbReference type="PANTHER" id="PTHR21562">
    <property type="entry name" value="NOTUM-RELATED"/>
    <property type="match status" value="1"/>
</dbReference>
<name>A0A9P1FX93_9DINO</name>
<sequence length="388" mass="43171">MWRWALLAVAAADDAVKIELTEAAASTGAVCLDGTPAAYYLEKGSGDGINKWYIHHEGGGWCESLDDCLGRSKTDLRSSKAYPERRTLYGGYFSRDARENPLMHNWNMVFMTYCDGGSFSGNNQTVTVYKNQSLFFRGKRIREAIAEDLMEKRGMKEATDLMVSGCSAGGLATFLHADQWCDRLHADKPSAKCAALPDSGFFIDNQDPSVKCAPWSPGLLGETINGNYHCGLKWTFWIQNATAGVEQKCIAAHPGQEWQCMFAEHAAEHIGTPLFALQSEYDSWQTSHVQGPGGVRKTQLLGKNITQRILTSLLGRNPKSGAFLDSCHHHCAAWNSIRIDGDLVSTAVEKWYNGLDQRDNKRLWEQNQPFPCEECCKPDFQQPSQLIV</sequence>
<organism evidence="1">
    <name type="scientific">Cladocopium goreaui</name>
    <dbReference type="NCBI Taxonomy" id="2562237"/>
    <lineage>
        <taxon>Eukaryota</taxon>
        <taxon>Sar</taxon>
        <taxon>Alveolata</taxon>
        <taxon>Dinophyceae</taxon>
        <taxon>Suessiales</taxon>
        <taxon>Symbiodiniaceae</taxon>
        <taxon>Cladocopium</taxon>
    </lineage>
</organism>
<dbReference type="AlphaFoldDB" id="A0A9P1FX93"/>
<evidence type="ECO:0000313" key="1">
    <source>
        <dbReference type="EMBL" id="CAI3991521.1"/>
    </source>
</evidence>
<dbReference type="PANTHER" id="PTHR21562:SF67">
    <property type="entry name" value="PECTIN ACETYLESTERASE"/>
    <property type="match status" value="1"/>
</dbReference>
<accession>A0A9P1FX93</accession>
<evidence type="ECO:0000313" key="2">
    <source>
        <dbReference type="EMBL" id="CAL1144896.1"/>
    </source>
</evidence>
<reference evidence="1" key="1">
    <citation type="submission" date="2022-10" db="EMBL/GenBank/DDBJ databases">
        <authorList>
            <person name="Chen Y."/>
            <person name="Dougan E. K."/>
            <person name="Chan C."/>
            <person name="Rhodes N."/>
            <person name="Thang M."/>
        </authorList>
    </citation>
    <scope>NUCLEOTIDE SEQUENCE</scope>
</reference>
<protein>
    <submittedName>
        <fullName evidence="3">Pectin acetylesterase 5</fullName>
    </submittedName>
</protein>
<reference evidence="2" key="2">
    <citation type="submission" date="2024-04" db="EMBL/GenBank/DDBJ databases">
        <authorList>
            <person name="Chen Y."/>
            <person name="Shah S."/>
            <person name="Dougan E. K."/>
            <person name="Thang M."/>
            <person name="Chan C."/>
        </authorList>
    </citation>
    <scope>NUCLEOTIDE SEQUENCE [LARGE SCALE GENOMIC DNA]</scope>
</reference>
<dbReference type="Proteomes" id="UP001152797">
    <property type="component" value="Unassembled WGS sequence"/>
</dbReference>
<dbReference type="EMBL" id="CAMXCT010001602">
    <property type="protein sequence ID" value="CAI3991521.1"/>
    <property type="molecule type" value="Genomic_DNA"/>
</dbReference>
<dbReference type="GO" id="GO:0016787">
    <property type="term" value="F:hydrolase activity"/>
    <property type="evidence" value="ECO:0007669"/>
    <property type="project" value="InterPro"/>
</dbReference>
<evidence type="ECO:0000313" key="4">
    <source>
        <dbReference type="Proteomes" id="UP001152797"/>
    </source>
</evidence>
<dbReference type="EMBL" id="CAMXCT020001602">
    <property type="protein sequence ID" value="CAL1144896.1"/>
    <property type="molecule type" value="Genomic_DNA"/>
</dbReference>
<proteinExistence type="predicted"/>
<keyword evidence="4" id="KW-1185">Reference proteome</keyword>
<comment type="caution">
    <text evidence="1">The sequence shown here is derived from an EMBL/GenBank/DDBJ whole genome shotgun (WGS) entry which is preliminary data.</text>
</comment>
<dbReference type="OrthoDB" id="2015280at2759"/>